<dbReference type="FunFam" id="3.30.160.60:FF:000446">
    <property type="entry name" value="Zinc finger protein"/>
    <property type="match status" value="1"/>
</dbReference>
<keyword evidence="3 5" id="KW-0863">Zinc-finger</keyword>
<name>A0AAN4Z4M5_9BILA</name>
<dbReference type="GO" id="GO:0000785">
    <property type="term" value="C:chromatin"/>
    <property type="evidence" value="ECO:0007669"/>
    <property type="project" value="TreeGrafter"/>
</dbReference>
<evidence type="ECO:0000256" key="5">
    <source>
        <dbReference type="PROSITE-ProRule" id="PRU00042"/>
    </source>
</evidence>
<dbReference type="Proteomes" id="UP001328107">
    <property type="component" value="Unassembled WGS sequence"/>
</dbReference>
<gene>
    <name evidence="8" type="ORF">PMAYCL1PPCAC_04403</name>
</gene>
<feature type="domain" description="C2H2-type" evidence="7">
    <location>
        <begin position="218"/>
        <end position="245"/>
    </location>
</feature>
<dbReference type="PROSITE" id="PS00028">
    <property type="entry name" value="ZINC_FINGER_C2H2_1"/>
    <property type="match status" value="1"/>
</dbReference>
<feature type="compositionally biased region" description="Low complexity" evidence="6">
    <location>
        <begin position="190"/>
        <end position="201"/>
    </location>
</feature>
<organism evidence="8 9">
    <name type="scientific">Pristionchus mayeri</name>
    <dbReference type="NCBI Taxonomy" id="1317129"/>
    <lineage>
        <taxon>Eukaryota</taxon>
        <taxon>Metazoa</taxon>
        <taxon>Ecdysozoa</taxon>
        <taxon>Nematoda</taxon>
        <taxon>Chromadorea</taxon>
        <taxon>Rhabditida</taxon>
        <taxon>Rhabditina</taxon>
        <taxon>Diplogasteromorpha</taxon>
        <taxon>Diplogasteroidea</taxon>
        <taxon>Neodiplogasteridae</taxon>
        <taxon>Pristionchus</taxon>
    </lineage>
</organism>
<dbReference type="GO" id="GO:0031519">
    <property type="term" value="C:PcG protein complex"/>
    <property type="evidence" value="ECO:0007669"/>
    <property type="project" value="TreeGrafter"/>
</dbReference>
<dbReference type="GO" id="GO:0005667">
    <property type="term" value="C:transcription regulator complex"/>
    <property type="evidence" value="ECO:0007669"/>
    <property type="project" value="TreeGrafter"/>
</dbReference>
<dbReference type="InterPro" id="IPR013087">
    <property type="entry name" value="Znf_C2H2_type"/>
</dbReference>
<dbReference type="SMART" id="SM00355">
    <property type="entry name" value="ZnF_C2H2"/>
    <property type="match status" value="2"/>
</dbReference>
<evidence type="ECO:0000259" key="7">
    <source>
        <dbReference type="PROSITE" id="PS50157"/>
    </source>
</evidence>
<evidence type="ECO:0000256" key="4">
    <source>
        <dbReference type="ARBA" id="ARBA00022833"/>
    </source>
</evidence>
<evidence type="ECO:0000256" key="2">
    <source>
        <dbReference type="ARBA" id="ARBA00022737"/>
    </source>
</evidence>
<dbReference type="GO" id="GO:0000981">
    <property type="term" value="F:DNA-binding transcription factor activity, RNA polymerase II-specific"/>
    <property type="evidence" value="ECO:0007669"/>
    <property type="project" value="TreeGrafter"/>
</dbReference>
<sequence length="284" mass="32740">MTCEYELLSSLDGFRKKASEYARHDRIGYVFARSFDLIGGAVKDGLEAESVRELNEFLEHDREFVMSKDSKDLVPLVHAPRDLVYDLIKALGSMFDILISNRSQNTIKEQVDAHYDEADDSLHEPLTNESNYVIPRDIHNLMPLDDIVKCEVMDPLDEMNFDIFPKEEEVIKRCRVSLPRRSYMEDSVDSCPSTTSTATPSVQRTRGKPKHWLHTKNFTCDDCDFAADSYNKLAIHKNSHTGERPFKCSVDNCEMKFTSKGNLDRHLKNFHKQCRTCEKTFLTV</sequence>
<evidence type="ECO:0000313" key="8">
    <source>
        <dbReference type="EMBL" id="GMR34208.1"/>
    </source>
</evidence>
<dbReference type="SUPFAM" id="SSF57667">
    <property type="entry name" value="beta-beta-alpha zinc fingers"/>
    <property type="match status" value="1"/>
</dbReference>
<dbReference type="GO" id="GO:0008270">
    <property type="term" value="F:zinc ion binding"/>
    <property type="evidence" value="ECO:0007669"/>
    <property type="project" value="UniProtKB-KW"/>
</dbReference>
<proteinExistence type="predicted"/>
<feature type="non-terminal residue" evidence="8">
    <location>
        <position position="284"/>
    </location>
</feature>
<evidence type="ECO:0000313" key="9">
    <source>
        <dbReference type="Proteomes" id="UP001328107"/>
    </source>
</evidence>
<feature type="domain" description="C2H2-type" evidence="7">
    <location>
        <begin position="246"/>
        <end position="276"/>
    </location>
</feature>
<comment type="caution">
    <text evidence="8">The sequence shown here is derived from an EMBL/GenBank/DDBJ whole genome shotgun (WGS) entry which is preliminary data.</text>
</comment>
<dbReference type="EMBL" id="BTRK01000001">
    <property type="protein sequence ID" value="GMR34208.1"/>
    <property type="molecule type" value="Genomic_DNA"/>
</dbReference>
<keyword evidence="1" id="KW-0479">Metal-binding</keyword>
<dbReference type="AlphaFoldDB" id="A0AAN4Z4M5"/>
<dbReference type="Gene3D" id="3.30.160.60">
    <property type="entry name" value="Classic Zinc Finger"/>
    <property type="match status" value="2"/>
</dbReference>
<feature type="region of interest" description="Disordered" evidence="6">
    <location>
        <begin position="189"/>
        <end position="208"/>
    </location>
</feature>
<keyword evidence="2" id="KW-0677">Repeat</keyword>
<evidence type="ECO:0000256" key="6">
    <source>
        <dbReference type="SAM" id="MobiDB-lite"/>
    </source>
</evidence>
<accession>A0AAN4Z4M5</accession>
<protein>
    <recommendedName>
        <fullName evidence="7">C2H2-type domain-containing protein</fullName>
    </recommendedName>
</protein>
<reference evidence="9" key="1">
    <citation type="submission" date="2022-10" db="EMBL/GenBank/DDBJ databases">
        <title>Genome assembly of Pristionchus species.</title>
        <authorList>
            <person name="Yoshida K."/>
            <person name="Sommer R.J."/>
        </authorList>
    </citation>
    <scope>NUCLEOTIDE SEQUENCE [LARGE SCALE GENOMIC DNA]</scope>
    <source>
        <strain evidence="9">RS5460</strain>
    </source>
</reference>
<dbReference type="GO" id="GO:0000122">
    <property type="term" value="P:negative regulation of transcription by RNA polymerase II"/>
    <property type="evidence" value="ECO:0007669"/>
    <property type="project" value="UniProtKB-ARBA"/>
</dbReference>
<evidence type="ECO:0000256" key="1">
    <source>
        <dbReference type="ARBA" id="ARBA00022723"/>
    </source>
</evidence>
<keyword evidence="4" id="KW-0862">Zinc</keyword>
<dbReference type="PANTHER" id="PTHR14003">
    <property type="entry name" value="TRANSCRIPTIONAL REPRESSOR PROTEIN YY"/>
    <property type="match status" value="1"/>
</dbReference>
<dbReference type="GO" id="GO:0000978">
    <property type="term" value="F:RNA polymerase II cis-regulatory region sequence-specific DNA binding"/>
    <property type="evidence" value="ECO:0007669"/>
    <property type="project" value="TreeGrafter"/>
</dbReference>
<dbReference type="InterPro" id="IPR036236">
    <property type="entry name" value="Znf_C2H2_sf"/>
</dbReference>
<keyword evidence="9" id="KW-1185">Reference proteome</keyword>
<evidence type="ECO:0000256" key="3">
    <source>
        <dbReference type="ARBA" id="ARBA00022771"/>
    </source>
</evidence>
<dbReference type="PANTHER" id="PTHR14003:SF19">
    <property type="entry name" value="YY2 TRANSCRIPTION FACTOR"/>
    <property type="match status" value="1"/>
</dbReference>
<dbReference type="PROSITE" id="PS50157">
    <property type="entry name" value="ZINC_FINGER_C2H2_2"/>
    <property type="match status" value="2"/>
</dbReference>